<feature type="coiled-coil region" evidence="1">
    <location>
        <begin position="253"/>
        <end position="341"/>
    </location>
</feature>
<keyword evidence="3" id="KW-1185">Reference proteome</keyword>
<reference evidence="2 3" key="1">
    <citation type="submission" date="2023-01" db="EMBL/GenBank/DDBJ databases">
        <authorList>
            <person name="Whitehead M."/>
        </authorList>
    </citation>
    <scope>NUCLEOTIDE SEQUENCE [LARGE SCALE GENOMIC DNA]</scope>
</reference>
<accession>A0AAV0WA37</accession>
<sequence length="364" mass="42640">MKKVAEQLQKQNANIRKNSLIMPKVKSKINTNLLKNENIPNKCVSHMDEAILRWEKLKSKSKVSGDGQEVATAASNINIHKNVLKSDVNKKNVNLLKTNNLEPLKVEMEKMNNYMEQFNNKLNTVTMEMSNEKRSNIELMNSVTVVLDKNFELEQKLLEGFSYKEKLDSTIMELENVVNEKIDLLKRLEEAEVALANASEKIHVLSEKSDDSEYTEKIKEIEDERLEWNAYQIQLENQIAEDHKALNRKEQYIKNQDYMIENLMQEKQNLEMRLNNPVVELKSHQSEKIEKYQNEIKQLSVIIADTKKTLVATKEFHKIEMSEMRDRLKELEKLVDTKNDLIYQQNMTLNLMREITPSTNDIIR</sequence>
<evidence type="ECO:0000313" key="2">
    <source>
        <dbReference type="EMBL" id="CAI6352715.1"/>
    </source>
</evidence>
<name>A0AAV0WA37_9HEMI</name>
<dbReference type="EMBL" id="CARXXK010000002">
    <property type="protein sequence ID" value="CAI6352715.1"/>
    <property type="molecule type" value="Genomic_DNA"/>
</dbReference>
<dbReference type="AlphaFoldDB" id="A0AAV0WA37"/>
<feature type="coiled-coil region" evidence="1">
    <location>
        <begin position="171"/>
        <end position="208"/>
    </location>
</feature>
<organism evidence="2 3">
    <name type="scientific">Macrosiphum euphorbiae</name>
    <name type="common">potato aphid</name>
    <dbReference type="NCBI Taxonomy" id="13131"/>
    <lineage>
        <taxon>Eukaryota</taxon>
        <taxon>Metazoa</taxon>
        <taxon>Ecdysozoa</taxon>
        <taxon>Arthropoda</taxon>
        <taxon>Hexapoda</taxon>
        <taxon>Insecta</taxon>
        <taxon>Pterygota</taxon>
        <taxon>Neoptera</taxon>
        <taxon>Paraneoptera</taxon>
        <taxon>Hemiptera</taxon>
        <taxon>Sternorrhyncha</taxon>
        <taxon>Aphidomorpha</taxon>
        <taxon>Aphidoidea</taxon>
        <taxon>Aphididae</taxon>
        <taxon>Macrosiphini</taxon>
        <taxon>Macrosiphum</taxon>
    </lineage>
</organism>
<comment type="caution">
    <text evidence="2">The sequence shown here is derived from an EMBL/GenBank/DDBJ whole genome shotgun (WGS) entry which is preliminary data.</text>
</comment>
<protein>
    <submittedName>
        <fullName evidence="2">Uncharacterized protein</fullName>
    </submittedName>
</protein>
<evidence type="ECO:0000256" key="1">
    <source>
        <dbReference type="SAM" id="Coils"/>
    </source>
</evidence>
<proteinExistence type="predicted"/>
<dbReference type="Proteomes" id="UP001160148">
    <property type="component" value="Unassembled WGS sequence"/>
</dbReference>
<keyword evidence="1" id="KW-0175">Coiled coil</keyword>
<evidence type="ECO:0000313" key="3">
    <source>
        <dbReference type="Proteomes" id="UP001160148"/>
    </source>
</evidence>
<gene>
    <name evidence="2" type="ORF">MEUPH1_LOCUS8920</name>
</gene>